<evidence type="ECO:0000313" key="2">
    <source>
        <dbReference type="Proteomes" id="UP000294200"/>
    </source>
</evidence>
<comment type="caution">
    <text evidence="1">The sequence shown here is derived from an EMBL/GenBank/DDBJ whole genome shotgun (WGS) entry which is preliminary data.</text>
</comment>
<dbReference type="AlphaFoldDB" id="A0A4R0X692"/>
<dbReference type="Proteomes" id="UP000294200">
    <property type="component" value="Unassembled WGS sequence"/>
</dbReference>
<organism evidence="1 2">
    <name type="scientific">Paraburkholderia steynii</name>
    <dbReference type="NCBI Taxonomy" id="1245441"/>
    <lineage>
        <taxon>Bacteria</taxon>
        <taxon>Pseudomonadati</taxon>
        <taxon>Pseudomonadota</taxon>
        <taxon>Betaproteobacteria</taxon>
        <taxon>Burkholderiales</taxon>
        <taxon>Burkholderiaceae</taxon>
        <taxon>Paraburkholderia</taxon>
    </lineage>
</organism>
<evidence type="ECO:0000313" key="1">
    <source>
        <dbReference type="EMBL" id="TCG02287.1"/>
    </source>
</evidence>
<gene>
    <name evidence="1" type="ORF">BZM27_54180</name>
</gene>
<sequence length="66" mass="7124">MLMIRMRMLVSHYMVKVLGRLYQCTVLGAGLATRAAVLKAAVIEHAHCAPSALVARAASASNDEKR</sequence>
<keyword evidence="2" id="KW-1185">Reference proteome</keyword>
<protein>
    <submittedName>
        <fullName evidence="1">Uncharacterized protein</fullName>
    </submittedName>
</protein>
<accession>A0A4R0X692</accession>
<reference evidence="1 2" key="1">
    <citation type="submission" date="2017-02" db="EMBL/GenBank/DDBJ databases">
        <title>Paraburkholderia sophoroidis sp. nov. and Paraburkholderia steynii sp. nov. rhizobial symbionts of the fynbos legume Hypocalyptus sophoroides.</title>
        <authorList>
            <person name="Steenkamp E.T."/>
            <person name="Beukes C.W."/>
            <person name="Van Zyl E."/>
            <person name="Avontuur J."/>
            <person name="Chan W.Y."/>
            <person name="Hassen A."/>
            <person name="Palmer M."/>
            <person name="Mthombeni L."/>
            <person name="Phalane F."/>
            <person name="Sereme K."/>
            <person name="Venter S.N."/>
        </authorList>
    </citation>
    <scope>NUCLEOTIDE SEQUENCE [LARGE SCALE GENOMIC DNA]</scope>
    <source>
        <strain evidence="1 2">HC1.1ba</strain>
    </source>
</reference>
<name>A0A4R0X692_9BURK</name>
<dbReference type="EMBL" id="MWML01000895">
    <property type="protein sequence ID" value="TCG02287.1"/>
    <property type="molecule type" value="Genomic_DNA"/>
</dbReference>
<proteinExistence type="predicted"/>